<evidence type="ECO:0000313" key="4">
    <source>
        <dbReference type="Proteomes" id="UP001321473"/>
    </source>
</evidence>
<dbReference type="GO" id="GO:0033925">
    <property type="term" value="F:mannosyl-glycoprotein endo-beta-N-acetylglucosaminidase activity"/>
    <property type="evidence" value="ECO:0007669"/>
    <property type="project" value="UniProtKB-EC"/>
</dbReference>
<feature type="compositionally biased region" description="Basic and acidic residues" evidence="1">
    <location>
        <begin position="395"/>
        <end position="406"/>
    </location>
</feature>
<dbReference type="InterPro" id="IPR032979">
    <property type="entry name" value="ENGase"/>
</dbReference>
<feature type="domain" description="Cytosolic endo-beta-N-acetylglucosaminidase TIM barrel" evidence="2">
    <location>
        <begin position="92"/>
        <end position="227"/>
    </location>
</feature>
<reference evidence="3 4" key="1">
    <citation type="journal article" date="2023" name="Arcadia Sci">
        <title>De novo assembly of a long-read Amblyomma americanum tick genome.</title>
        <authorList>
            <person name="Chou S."/>
            <person name="Poskanzer K.E."/>
            <person name="Rollins M."/>
            <person name="Thuy-Boun P.S."/>
        </authorList>
    </citation>
    <scope>NUCLEOTIDE SEQUENCE [LARGE SCALE GENOMIC DNA]</scope>
    <source>
        <strain evidence="3">F_SG_1</strain>
        <tissue evidence="3">Salivary glands</tissue>
    </source>
</reference>
<accession>A0AAQ4EEM5</accession>
<dbReference type="AlphaFoldDB" id="A0AAQ4EEM5"/>
<dbReference type="Gene3D" id="3.20.20.80">
    <property type="entry name" value="Glycosidases"/>
    <property type="match status" value="1"/>
</dbReference>
<dbReference type="Proteomes" id="UP001321473">
    <property type="component" value="Unassembled WGS sequence"/>
</dbReference>
<comment type="caution">
    <text evidence="3">The sequence shown here is derived from an EMBL/GenBank/DDBJ whole genome shotgun (WGS) entry which is preliminary data.</text>
</comment>
<gene>
    <name evidence="3" type="ORF">V5799_012281</name>
</gene>
<dbReference type="PANTHER" id="PTHR13246:SF1">
    <property type="entry name" value="CYTOSOLIC ENDO-BETA-N-ACETYLGLUCOSAMINIDASE"/>
    <property type="match status" value="1"/>
</dbReference>
<evidence type="ECO:0000259" key="2">
    <source>
        <dbReference type="Pfam" id="PF03644"/>
    </source>
</evidence>
<feature type="region of interest" description="Disordered" evidence="1">
    <location>
        <begin position="373"/>
        <end position="415"/>
    </location>
</feature>
<dbReference type="GO" id="GO:0005829">
    <property type="term" value="C:cytosol"/>
    <property type="evidence" value="ECO:0007669"/>
    <property type="project" value="UniProtKB-SubCell"/>
</dbReference>
<evidence type="ECO:0000256" key="1">
    <source>
        <dbReference type="SAM" id="MobiDB-lite"/>
    </source>
</evidence>
<feature type="compositionally biased region" description="Acidic residues" evidence="1">
    <location>
        <begin position="377"/>
        <end position="394"/>
    </location>
</feature>
<organism evidence="3 4">
    <name type="scientific">Amblyomma americanum</name>
    <name type="common">Lone star tick</name>
    <dbReference type="NCBI Taxonomy" id="6943"/>
    <lineage>
        <taxon>Eukaryota</taxon>
        <taxon>Metazoa</taxon>
        <taxon>Ecdysozoa</taxon>
        <taxon>Arthropoda</taxon>
        <taxon>Chelicerata</taxon>
        <taxon>Arachnida</taxon>
        <taxon>Acari</taxon>
        <taxon>Parasitiformes</taxon>
        <taxon>Ixodida</taxon>
        <taxon>Ixodoidea</taxon>
        <taxon>Ixodidae</taxon>
        <taxon>Amblyomminae</taxon>
        <taxon>Amblyomma</taxon>
    </lineage>
</organism>
<name>A0AAQ4EEM5_AMBAM</name>
<dbReference type="InterPro" id="IPR005201">
    <property type="entry name" value="TIM_ENGase"/>
</dbReference>
<proteinExistence type="predicted"/>
<sequence length="415" mass="45867">MGVVPSRQPKRRPPPPRVIKFVPEVEAGPLTTLDELLSYKDPLLCAVEPLNATIRRGRPEDPKILVCHDMMGGYHDDRWARIYTGISCVPFVKDLLAAITEKTHRAIPGSLVIWYDAVDTRGMGKPHNELNERNSCFFGLCDGIFLNFRWTEDMLQRSAQLAGDRKADVYVGVDVFARNTPYLGGFNTPQVVKTVRAHGLSSAVFGPGWVYEKRLKTNYIKNQYRAGQVTTAAAHQVVCAKFASDRLFSCDFPVGSLTIRYTFKPVRDETSAGQDLALILKAKTGAGEAEELSLGSMVTQPDGNNYVLRRELPGIPDVSSDASTAKWVTRKYYVEDKRGVQGATLDEIGVRLFCAGPNANVCLLGQLDVKRPVESSAAEDPDAVAELSDVDYEPEEKRSRVHKSEESVATAENTE</sequence>
<protein>
    <recommendedName>
        <fullName evidence="2">Cytosolic endo-beta-N-acetylglucosaminidase TIM barrel domain-containing protein</fullName>
    </recommendedName>
</protein>
<dbReference type="PANTHER" id="PTHR13246">
    <property type="entry name" value="ENDO BETA N-ACETYLGLUCOSAMINIDASE"/>
    <property type="match status" value="1"/>
</dbReference>
<dbReference type="Pfam" id="PF03644">
    <property type="entry name" value="Glyco_hydro_85"/>
    <property type="match status" value="1"/>
</dbReference>
<dbReference type="EMBL" id="JARKHS020017244">
    <property type="protein sequence ID" value="KAK8773186.1"/>
    <property type="molecule type" value="Genomic_DNA"/>
</dbReference>
<evidence type="ECO:0000313" key="3">
    <source>
        <dbReference type="EMBL" id="KAK8773186.1"/>
    </source>
</evidence>
<keyword evidence="4" id="KW-1185">Reference proteome</keyword>